<name>A0A0P9LS88_9PSED</name>
<evidence type="ECO:0000256" key="1">
    <source>
        <dbReference type="ARBA" id="ARBA00022679"/>
    </source>
</evidence>
<dbReference type="Pfam" id="PF13673">
    <property type="entry name" value="Acetyltransf_10"/>
    <property type="match status" value="1"/>
</dbReference>
<dbReference type="InterPro" id="IPR000182">
    <property type="entry name" value="GNAT_dom"/>
</dbReference>
<evidence type="ECO:0000256" key="2">
    <source>
        <dbReference type="ARBA" id="ARBA00023315"/>
    </source>
</evidence>
<dbReference type="CDD" id="cd04301">
    <property type="entry name" value="NAT_SF"/>
    <property type="match status" value="1"/>
</dbReference>
<comment type="caution">
    <text evidence="4">The sequence shown here is derived from an EMBL/GenBank/DDBJ whole genome shotgun (WGS) entry which is preliminary data.</text>
</comment>
<proteinExistence type="predicted"/>
<dbReference type="AlphaFoldDB" id="A0A0P9LS88"/>
<keyword evidence="2" id="KW-0012">Acyltransferase</keyword>
<feature type="domain" description="N-acetyltransferase" evidence="3">
    <location>
        <begin position="44"/>
        <end position="191"/>
    </location>
</feature>
<dbReference type="Gene3D" id="3.40.630.30">
    <property type="match status" value="1"/>
</dbReference>
<dbReference type="SUPFAM" id="SSF55729">
    <property type="entry name" value="Acyl-CoA N-acyltransferases (Nat)"/>
    <property type="match status" value="1"/>
</dbReference>
<dbReference type="PANTHER" id="PTHR43877">
    <property type="entry name" value="AMINOALKYLPHOSPHONATE N-ACETYLTRANSFERASE-RELATED-RELATED"/>
    <property type="match status" value="1"/>
</dbReference>
<dbReference type="GO" id="GO:0016747">
    <property type="term" value="F:acyltransferase activity, transferring groups other than amino-acyl groups"/>
    <property type="evidence" value="ECO:0007669"/>
    <property type="project" value="InterPro"/>
</dbReference>
<sequence>MPNQETFFRVSLEVSFARTVRLRGFPFYTAYISFTHPKNKKMTIHIRPATPSDTTAISRLTLSALRTSNVIDYPASVIARLEQSFTPKAIMALMSQRRMFVAVAGQAVVGTASLDGRAVRSVFVDPEWHRQGIGRLLMAQVERVARENGVVCLVVPSSLTAQAFYAALGFEVVREQREGEERTLIMERRLSV</sequence>
<evidence type="ECO:0000313" key="4">
    <source>
        <dbReference type="EMBL" id="RMN11170.1"/>
    </source>
</evidence>
<dbReference type="InterPro" id="IPR050832">
    <property type="entry name" value="Bact_Acetyltransf"/>
</dbReference>
<gene>
    <name evidence="4" type="ORF">ALQ65_00484</name>
</gene>
<organism evidence="4 5">
    <name type="scientific">Pseudomonas syringae pv. coriandricola</name>
    <dbReference type="NCBI Taxonomy" id="264453"/>
    <lineage>
        <taxon>Bacteria</taxon>
        <taxon>Pseudomonadati</taxon>
        <taxon>Pseudomonadota</taxon>
        <taxon>Gammaproteobacteria</taxon>
        <taxon>Pseudomonadales</taxon>
        <taxon>Pseudomonadaceae</taxon>
        <taxon>Pseudomonas</taxon>
    </lineage>
</organism>
<keyword evidence="1 4" id="KW-0808">Transferase</keyword>
<dbReference type="Proteomes" id="UP000271468">
    <property type="component" value="Unassembled WGS sequence"/>
</dbReference>
<reference evidence="4 5" key="1">
    <citation type="submission" date="2018-08" db="EMBL/GenBank/DDBJ databases">
        <title>Recombination of ecologically and evolutionarily significant loci maintains genetic cohesion in the Pseudomonas syringae species complex.</title>
        <authorList>
            <person name="Dillon M."/>
            <person name="Thakur S."/>
            <person name="Almeida R.N.D."/>
            <person name="Weir B.S."/>
            <person name="Guttman D.S."/>
        </authorList>
    </citation>
    <scope>NUCLEOTIDE SEQUENCE [LARGE SCALE GENOMIC DNA]</scope>
    <source>
        <strain evidence="4 5">ICMP 12341</strain>
    </source>
</reference>
<dbReference type="PANTHER" id="PTHR43877:SF1">
    <property type="entry name" value="ACETYLTRANSFERASE"/>
    <property type="match status" value="1"/>
</dbReference>
<dbReference type="InterPro" id="IPR016181">
    <property type="entry name" value="Acyl_CoA_acyltransferase"/>
</dbReference>
<protein>
    <submittedName>
        <fullName evidence="4">GCN5-related N-acetyltransferase</fullName>
    </submittedName>
</protein>
<evidence type="ECO:0000259" key="3">
    <source>
        <dbReference type="PROSITE" id="PS51186"/>
    </source>
</evidence>
<dbReference type="EMBL" id="RBOV01000203">
    <property type="protein sequence ID" value="RMN11170.1"/>
    <property type="molecule type" value="Genomic_DNA"/>
</dbReference>
<evidence type="ECO:0000313" key="5">
    <source>
        <dbReference type="Proteomes" id="UP000271468"/>
    </source>
</evidence>
<accession>A0A0P9LS88</accession>
<dbReference type="PROSITE" id="PS51186">
    <property type="entry name" value="GNAT"/>
    <property type="match status" value="1"/>
</dbReference>